<dbReference type="InterPro" id="IPR051449">
    <property type="entry name" value="ABC-2_transporter_component"/>
</dbReference>
<dbReference type="Gene3D" id="3.40.1710.10">
    <property type="entry name" value="abc type-2 transporter like domain"/>
    <property type="match status" value="1"/>
</dbReference>
<accession>A0ABW0U0R3</accession>
<feature type="transmembrane region" description="Helical" evidence="6">
    <location>
        <begin position="322"/>
        <end position="346"/>
    </location>
</feature>
<keyword evidence="4 6" id="KW-1133">Transmembrane helix</keyword>
<keyword evidence="2" id="KW-1003">Cell membrane</keyword>
<dbReference type="Pfam" id="PF12698">
    <property type="entry name" value="ABC2_membrane_3"/>
    <property type="match status" value="1"/>
</dbReference>
<dbReference type="Proteomes" id="UP001596071">
    <property type="component" value="Unassembled WGS sequence"/>
</dbReference>
<feature type="transmembrane region" description="Helical" evidence="6">
    <location>
        <begin position="211"/>
        <end position="235"/>
    </location>
</feature>
<organism evidence="8 9">
    <name type="scientific">Sporosarcina koreensis</name>
    <dbReference type="NCBI Taxonomy" id="334735"/>
    <lineage>
        <taxon>Bacteria</taxon>
        <taxon>Bacillati</taxon>
        <taxon>Bacillota</taxon>
        <taxon>Bacilli</taxon>
        <taxon>Bacillales</taxon>
        <taxon>Caryophanaceae</taxon>
        <taxon>Sporosarcina</taxon>
    </lineage>
</organism>
<protein>
    <submittedName>
        <fullName evidence="8">ABC transporter permease</fullName>
    </submittedName>
</protein>
<proteinExistence type="predicted"/>
<dbReference type="RefSeq" id="WP_381446428.1">
    <property type="nucleotide sequence ID" value="NZ_JBHSNP010000028.1"/>
</dbReference>
<evidence type="ECO:0000259" key="7">
    <source>
        <dbReference type="Pfam" id="PF12698"/>
    </source>
</evidence>
<evidence type="ECO:0000256" key="1">
    <source>
        <dbReference type="ARBA" id="ARBA00004651"/>
    </source>
</evidence>
<feature type="transmembrane region" description="Helical" evidence="6">
    <location>
        <begin position="293"/>
        <end position="315"/>
    </location>
</feature>
<dbReference type="PANTHER" id="PTHR30294:SF29">
    <property type="entry name" value="MULTIDRUG ABC TRANSPORTER PERMEASE YBHS-RELATED"/>
    <property type="match status" value="1"/>
</dbReference>
<dbReference type="EMBL" id="JBHSNP010000028">
    <property type="protein sequence ID" value="MFC5604547.1"/>
    <property type="molecule type" value="Genomic_DNA"/>
</dbReference>
<sequence>MRKILFFTTEYLKQLKKKRATLLLLFLFPLILIGLLVGLVAGLIIPAEDSPIRVALVDEDQTKESMLISTLLTETANGQNTIEIFPASASDAKQLIEKDEISTFFALPKNFTDDLYEGESVTIPITGNPSRPIDSFITKQLVDSLARYIAAAQANILVINDYAKETPMSRDERMEMMFEQFVDFTLYTLGKDKLMDEEVLKNTATSSPIDYFVLSGWFIVISIWLLSFYIVLADVESKSMAIRMKLFGVTIGQRVAGRLLVSLFVSSLLAGITFFLLIKILEVEFYAVDMMRFGLFTLLYAFILLCGIALIDAWLPSKKIVLFLQCIFVFIFVLVSGALIPTLYFPQVFQGLIPYSFSTIALGWMMDLVLEGRNYTNYTSLAIYSLVAIIALWLSLGLKERWSR</sequence>
<feature type="transmembrane region" description="Helical" evidence="6">
    <location>
        <begin position="21"/>
        <end position="45"/>
    </location>
</feature>
<keyword evidence="5 6" id="KW-0472">Membrane</keyword>
<evidence type="ECO:0000256" key="3">
    <source>
        <dbReference type="ARBA" id="ARBA00022692"/>
    </source>
</evidence>
<reference evidence="9" key="1">
    <citation type="journal article" date="2019" name="Int. J. Syst. Evol. Microbiol.">
        <title>The Global Catalogue of Microorganisms (GCM) 10K type strain sequencing project: providing services to taxonomists for standard genome sequencing and annotation.</title>
        <authorList>
            <consortium name="The Broad Institute Genomics Platform"/>
            <consortium name="The Broad Institute Genome Sequencing Center for Infectious Disease"/>
            <person name="Wu L."/>
            <person name="Ma J."/>
        </authorList>
    </citation>
    <scope>NUCLEOTIDE SEQUENCE [LARGE SCALE GENOMIC DNA]</scope>
    <source>
        <strain evidence="9">KACC 11299</strain>
    </source>
</reference>
<feature type="transmembrane region" description="Helical" evidence="6">
    <location>
        <begin position="256"/>
        <end position="281"/>
    </location>
</feature>
<keyword evidence="3 6" id="KW-0812">Transmembrane</keyword>
<dbReference type="PANTHER" id="PTHR30294">
    <property type="entry name" value="MEMBRANE COMPONENT OF ABC TRANSPORTER YHHJ-RELATED"/>
    <property type="match status" value="1"/>
</dbReference>
<comment type="caution">
    <text evidence="8">The sequence shown here is derived from an EMBL/GenBank/DDBJ whole genome shotgun (WGS) entry which is preliminary data.</text>
</comment>
<evidence type="ECO:0000256" key="2">
    <source>
        <dbReference type="ARBA" id="ARBA00022475"/>
    </source>
</evidence>
<comment type="subcellular location">
    <subcellularLocation>
        <location evidence="1">Cell membrane</location>
        <topology evidence="1">Multi-pass membrane protein</topology>
    </subcellularLocation>
</comment>
<dbReference type="InterPro" id="IPR013525">
    <property type="entry name" value="ABC2_TM"/>
</dbReference>
<evidence type="ECO:0000256" key="5">
    <source>
        <dbReference type="ARBA" id="ARBA00023136"/>
    </source>
</evidence>
<name>A0ABW0U0R3_9BACL</name>
<gene>
    <name evidence="8" type="ORF">ACFPTP_15040</name>
</gene>
<feature type="transmembrane region" description="Helical" evidence="6">
    <location>
        <begin position="381"/>
        <end position="398"/>
    </location>
</feature>
<evidence type="ECO:0000313" key="9">
    <source>
        <dbReference type="Proteomes" id="UP001596071"/>
    </source>
</evidence>
<keyword evidence="9" id="KW-1185">Reference proteome</keyword>
<feature type="domain" description="ABC-2 type transporter transmembrane" evidence="7">
    <location>
        <begin position="20"/>
        <end position="397"/>
    </location>
</feature>
<evidence type="ECO:0000256" key="6">
    <source>
        <dbReference type="SAM" id="Phobius"/>
    </source>
</evidence>
<evidence type="ECO:0000313" key="8">
    <source>
        <dbReference type="EMBL" id="MFC5604547.1"/>
    </source>
</evidence>
<evidence type="ECO:0000256" key="4">
    <source>
        <dbReference type="ARBA" id="ARBA00022989"/>
    </source>
</evidence>